<dbReference type="EMBL" id="MU251624">
    <property type="protein sequence ID" value="KAG9231107.1"/>
    <property type="molecule type" value="Genomic_DNA"/>
</dbReference>
<protein>
    <submittedName>
        <fullName evidence="2">Uncharacterized protein</fullName>
    </submittedName>
</protein>
<feature type="compositionally biased region" description="Low complexity" evidence="1">
    <location>
        <begin position="52"/>
        <end position="62"/>
    </location>
</feature>
<evidence type="ECO:0000256" key="1">
    <source>
        <dbReference type="SAM" id="MobiDB-lite"/>
    </source>
</evidence>
<accession>A0A9P7YDB2</accession>
<evidence type="ECO:0000313" key="3">
    <source>
        <dbReference type="Proteomes" id="UP000824998"/>
    </source>
</evidence>
<feature type="region of interest" description="Disordered" evidence="1">
    <location>
        <begin position="52"/>
        <end position="106"/>
    </location>
</feature>
<proteinExistence type="predicted"/>
<comment type="caution">
    <text evidence="2">The sequence shown here is derived from an EMBL/GenBank/DDBJ whole genome shotgun (WGS) entry which is preliminary data.</text>
</comment>
<organism evidence="2 3">
    <name type="scientific">Amylocarpus encephaloides</name>
    <dbReference type="NCBI Taxonomy" id="45428"/>
    <lineage>
        <taxon>Eukaryota</taxon>
        <taxon>Fungi</taxon>
        <taxon>Dikarya</taxon>
        <taxon>Ascomycota</taxon>
        <taxon>Pezizomycotina</taxon>
        <taxon>Leotiomycetes</taxon>
        <taxon>Helotiales</taxon>
        <taxon>Helotiales incertae sedis</taxon>
        <taxon>Amylocarpus</taxon>
    </lineage>
</organism>
<evidence type="ECO:0000313" key="2">
    <source>
        <dbReference type="EMBL" id="KAG9231107.1"/>
    </source>
</evidence>
<sequence>MPQMVLRRAGAKVVILIPMSRGQSADTSSASSRLMSSPCRLPCGVSFRSTFTVSSTTNTDSSTGKDDFSRGPGTRGRSLPRPPHPPSVGNRIPPTAHTINIPVPYA</sequence>
<reference evidence="2" key="1">
    <citation type="journal article" date="2021" name="IMA Fungus">
        <title>Genomic characterization of three marine fungi, including Emericellopsis atlantica sp. nov. with signatures of a generalist lifestyle and marine biomass degradation.</title>
        <authorList>
            <person name="Hagestad O.C."/>
            <person name="Hou L."/>
            <person name="Andersen J.H."/>
            <person name="Hansen E.H."/>
            <person name="Altermark B."/>
            <person name="Li C."/>
            <person name="Kuhnert E."/>
            <person name="Cox R.J."/>
            <person name="Crous P.W."/>
            <person name="Spatafora J.W."/>
            <person name="Lail K."/>
            <person name="Amirebrahimi M."/>
            <person name="Lipzen A."/>
            <person name="Pangilinan J."/>
            <person name="Andreopoulos W."/>
            <person name="Hayes R.D."/>
            <person name="Ng V."/>
            <person name="Grigoriev I.V."/>
            <person name="Jackson S.A."/>
            <person name="Sutton T.D.S."/>
            <person name="Dobson A.D.W."/>
            <person name="Rama T."/>
        </authorList>
    </citation>
    <scope>NUCLEOTIDE SEQUENCE</scope>
    <source>
        <strain evidence="2">TRa018bII</strain>
    </source>
</reference>
<dbReference type="Proteomes" id="UP000824998">
    <property type="component" value="Unassembled WGS sequence"/>
</dbReference>
<name>A0A9P7YDB2_9HELO</name>
<keyword evidence="3" id="KW-1185">Reference proteome</keyword>
<gene>
    <name evidence="2" type="ORF">BJ875DRAFT_444404</name>
</gene>
<dbReference type="AlphaFoldDB" id="A0A9P7YDB2"/>